<proteinExistence type="predicted"/>
<organism evidence="5 6">
    <name type="scientific">Limnobacter profundi</name>
    <dbReference type="NCBI Taxonomy" id="2732163"/>
    <lineage>
        <taxon>Bacteria</taxon>
        <taxon>Pseudomonadati</taxon>
        <taxon>Pseudomonadota</taxon>
        <taxon>Betaproteobacteria</taxon>
        <taxon>Burkholderiales</taxon>
        <taxon>Burkholderiaceae</taxon>
        <taxon>Limnobacter</taxon>
    </lineage>
</organism>
<keyword evidence="6" id="KW-1185">Reference proteome</keyword>
<evidence type="ECO:0000256" key="3">
    <source>
        <dbReference type="ARBA" id="ARBA00023163"/>
    </source>
</evidence>
<evidence type="ECO:0000256" key="1">
    <source>
        <dbReference type="ARBA" id="ARBA00023015"/>
    </source>
</evidence>
<evidence type="ECO:0000259" key="4">
    <source>
        <dbReference type="PROSITE" id="PS01124"/>
    </source>
</evidence>
<dbReference type="PROSITE" id="PS01124">
    <property type="entry name" value="HTH_ARAC_FAMILY_2"/>
    <property type="match status" value="1"/>
</dbReference>
<dbReference type="Gene3D" id="1.10.10.60">
    <property type="entry name" value="Homeodomain-like"/>
    <property type="match status" value="1"/>
</dbReference>
<dbReference type="Pfam" id="PF12833">
    <property type="entry name" value="HTH_18"/>
    <property type="match status" value="1"/>
</dbReference>
<evidence type="ECO:0000313" key="5">
    <source>
        <dbReference type="EMBL" id="QJR28516.1"/>
    </source>
</evidence>
<dbReference type="InterPro" id="IPR032687">
    <property type="entry name" value="AraC-type_N"/>
</dbReference>
<evidence type="ECO:0000313" key="6">
    <source>
        <dbReference type="Proteomes" id="UP000501130"/>
    </source>
</evidence>
<keyword evidence="1" id="KW-0805">Transcription regulation</keyword>
<dbReference type="Proteomes" id="UP000501130">
    <property type="component" value="Chromosome"/>
</dbReference>
<dbReference type="PANTHER" id="PTHR47894">
    <property type="entry name" value="HTH-TYPE TRANSCRIPTIONAL REGULATOR GADX"/>
    <property type="match status" value="1"/>
</dbReference>
<evidence type="ECO:0000256" key="2">
    <source>
        <dbReference type="ARBA" id="ARBA00023125"/>
    </source>
</evidence>
<dbReference type="EMBL" id="CP053084">
    <property type="protein sequence ID" value="QJR28516.1"/>
    <property type="molecule type" value="Genomic_DNA"/>
</dbReference>
<reference evidence="5 6" key="1">
    <citation type="submission" date="2020-05" db="EMBL/GenBank/DDBJ databases">
        <title>Compete genome of Limnobacter sp. SAORIC-580.</title>
        <authorList>
            <person name="Song J."/>
            <person name="Cho J.-C."/>
        </authorList>
    </citation>
    <scope>NUCLEOTIDE SEQUENCE [LARGE SCALE GENOMIC DNA]</scope>
    <source>
        <strain evidence="5 6">SAORIC-580</strain>
    </source>
</reference>
<dbReference type="SMART" id="SM00342">
    <property type="entry name" value="HTH_ARAC"/>
    <property type="match status" value="1"/>
</dbReference>
<feature type="domain" description="HTH araC/xylS-type" evidence="4">
    <location>
        <begin position="235"/>
        <end position="332"/>
    </location>
</feature>
<dbReference type="SUPFAM" id="SSF46689">
    <property type="entry name" value="Homeodomain-like"/>
    <property type="match status" value="1"/>
</dbReference>
<sequence>MQARRTVASVKILSELGVRLGSTRSALLMGSSILPAQLDDPHLEIDPDQELQVIHNLVRLHGKVPGLGLMAGAEYHLTTYGIWGYALITSPTFRQAVELGLRYLDLTFAFSKVELVLGNGLASMILSVDHLPPAVRSFVAERDCSAIQVLQRELFGVSLPLRVVEFAFAPNAPMAQYEAMFGCIPQFNAAVNRATFDDQWLNLPLPKANEHSARFCETQLENLLSRRMQRGGVSAWLRNKLLADLSSSPSLAQIATDHFMTERTLRRRLTDEGTSYRDLLAEVRQTMAEELLSSTGLSVSEVSARLGYSSPSAFIHAFQKWHNCSPRQFLDARSKQIERHQSGNGSHG</sequence>
<dbReference type="Pfam" id="PF12625">
    <property type="entry name" value="Arabinose_bd"/>
    <property type="match status" value="1"/>
</dbReference>
<keyword evidence="2" id="KW-0238">DNA-binding</keyword>
<accession>A0ABX6N2C0</accession>
<dbReference type="InterPro" id="IPR009057">
    <property type="entry name" value="Homeodomain-like_sf"/>
</dbReference>
<name>A0ABX6N2C0_9BURK</name>
<dbReference type="RefSeq" id="WP_105028054.1">
    <property type="nucleotide sequence ID" value="NZ_CP053084.1"/>
</dbReference>
<dbReference type="InterPro" id="IPR018060">
    <property type="entry name" value="HTH_AraC"/>
</dbReference>
<protein>
    <submittedName>
        <fullName evidence="5">AraC family transcriptional regulator</fullName>
    </submittedName>
</protein>
<gene>
    <name evidence="5" type="ORF">HKT17_01700</name>
</gene>
<dbReference type="PANTHER" id="PTHR47894:SF1">
    <property type="entry name" value="HTH-TYPE TRANSCRIPTIONAL REGULATOR VQSM"/>
    <property type="match status" value="1"/>
</dbReference>
<keyword evidence="3" id="KW-0804">Transcription</keyword>